<name>A0AC34GAE5_9BILA</name>
<dbReference type="Proteomes" id="UP000887579">
    <property type="component" value="Unplaced"/>
</dbReference>
<evidence type="ECO:0000313" key="1">
    <source>
        <dbReference type="Proteomes" id="UP000887579"/>
    </source>
</evidence>
<proteinExistence type="predicted"/>
<dbReference type="WBParaSite" id="ES5_v2.g26572.t1">
    <property type="protein sequence ID" value="ES5_v2.g26572.t1"/>
    <property type="gene ID" value="ES5_v2.g26572"/>
</dbReference>
<reference evidence="2" key="1">
    <citation type="submission" date="2022-11" db="UniProtKB">
        <authorList>
            <consortium name="WormBaseParasite"/>
        </authorList>
    </citation>
    <scope>IDENTIFICATION</scope>
</reference>
<protein>
    <submittedName>
        <fullName evidence="2">Uncharacterized protein</fullName>
    </submittedName>
</protein>
<sequence length="258" mass="29504">MQKHEKLIYESVKNGDGLIWRRHGKPIETKFEIKVVQSSEDQISQLDEALFSESITFVHLFFVCVSSADEYRTQIRHRISEWFGMLNKAGNSQWLIIFDSTKAKEKKNRGSVMEKIKSDFSKHQEKLIEISDPVPSSSTDLSARFLTCFLSSLDKFLANYERSYAQLKGNWESDDCEIIYSSTDTRPAWLNSLTESGYGPACPLLRLLMHVEDVADNVSLIELRTFLLANQILSLFYIYNTRTMKVSTPSSSRSSDAG</sequence>
<evidence type="ECO:0000313" key="2">
    <source>
        <dbReference type="WBParaSite" id="ES5_v2.g26572.t1"/>
    </source>
</evidence>
<organism evidence="1 2">
    <name type="scientific">Panagrolaimus sp. ES5</name>
    <dbReference type="NCBI Taxonomy" id="591445"/>
    <lineage>
        <taxon>Eukaryota</taxon>
        <taxon>Metazoa</taxon>
        <taxon>Ecdysozoa</taxon>
        <taxon>Nematoda</taxon>
        <taxon>Chromadorea</taxon>
        <taxon>Rhabditida</taxon>
        <taxon>Tylenchina</taxon>
        <taxon>Panagrolaimomorpha</taxon>
        <taxon>Panagrolaimoidea</taxon>
        <taxon>Panagrolaimidae</taxon>
        <taxon>Panagrolaimus</taxon>
    </lineage>
</organism>
<accession>A0AC34GAE5</accession>